<comment type="caution">
    <text evidence="3">The sequence shown here is derived from an EMBL/GenBank/DDBJ whole genome shotgun (WGS) entry which is preliminary data.</text>
</comment>
<keyword evidence="4" id="KW-1185">Reference proteome</keyword>
<dbReference type="Gene3D" id="3.20.20.105">
    <property type="entry name" value="Queuine tRNA-ribosyltransferase-like"/>
    <property type="match status" value="1"/>
</dbReference>
<dbReference type="InterPro" id="IPR053537">
    <property type="entry name" value="DNA-guanine_TGase"/>
</dbReference>
<reference evidence="4" key="1">
    <citation type="submission" date="2018-02" db="EMBL/GenBank/DDBJ databases">
        <title>Genome sequence of Desulfocucumis palustris strain NAW-5.</title>
        <authorList>
            <person name="Watanabe M."/>
            <person name="Kojima H."/>
            <person name="Fukui M."/>
        </authorList>
    </citation>
    <scope>NUCLEOTIDE SEQUENCE [LARGE SCALE GENOMIC DNA]</scope>
    <source>
        <strain evidence="4">NAW-5</strain>
    </source>
</reference>
<dbReference type="GO" id="GO:0006400">
    <property type="term" value="P:tRNA modification"/>
    <property type="evidence" value="ECO:0007669"/>
    <property type="project" value="InterPro"/>
</dbReference>
<dbReference type="EMBL" id="BFAV01000002">
    <property type="protein sequence ID" value="GBF31841.1"/>
    <property type="molecule type" value="Genomic_DNA"/>
</dbReference>
<dbReference type="GO" id="GO:0016740">
    <property type="term" value="F:transferase activity"/>
    <property type="evidence" value="ECO:0007669"/>
    <property type="project" value="UniProtKB-KW"/>
</dbReference>
<dbReference type="SUPFAM" id="SSF51713">
    <property type="entry name" value="tRNA-guanine transglycosylase"/>
    <property type="match status" value="1"/>
</dbReference>
<proteinExistence type="predicted"/>
<sequence length="458" mass="52755">MSQTKTAVVSIANEKIVNGEQKGLSPEYQTERSECRSEDNKESRLKGKNEFDFWIPDKEVAKNYGLPVKYFIPEWDDRVDPDYNFIADEPVMGRDPYTHDLYAHEIYGMSNYDGVLISKVTIEESQTKREKVSSMSVHDFIRFSDGPIMGDCGAFSYIKQPEPPYQTVEILDYYEKMGFDYGVSIDHLIVGDIALDPDERKRRFNITRDNANEFYSLWNKGGYKFKPIGVAQGWDPQSFCESVACLVDMGYERIALGSLARAPSKVIIEILKEVREVIPDYLKVHLFGVARLDLLPAFRRLGMTSFDSASYLRSAWLNSNGKNYFTLDGSHYSAIRVPPTDGRTVKKMVEQGRGSMELFKILEGEALKALRRYDKGLAALDETLEKVLAYDRLIGGDRGRHAEMYRRTLEEQPWKSCGCKICEDVGIEVIIFRRNNRNRRRGFHNTYVFYKLFQEICK</sequence>
<dbReference type="Pfam" id="PF01702">
    <property type="entry name" value="TGT"/>
    <property type="match status" value="1"/>
</dbReference>
<dbReference type="RefSeq" id="WP_104370457.1">
    <property type="nucleotide sequence ID" value="NZ_BFAV01000002.1"/>
</dbReference>
<evidence type="ECO:0000313" key="3">
    <source>
        <dbReference type="EMBL" id="GBF31841.1"/>
    </source>
</evidence>
<dbReference type="OrthoDB" id="233198at2"/>
<dbReference type="Proteomes" id="UP000239549">
    <property type="component" value="Unassembled WGS sequence"/>
</dbReference>
<gene>
    <name evidence="3" type="ORF">DCCM_0025</name>
</gene>
<dbReference type="NCBIfam" id="NF041059">
    <property type="entry name" value="DpdA"/>
    <property type="match status" value="1"/>
</dbReference>
<dbReference type="AlphaFoldDB" id="A0A2L2XDE5"/>
<evidence type="ECO:0000259" key="2">
    <source>
        <dbReference type="Pfam" id="PF01702"/>
    </source>
</evidence>
<evidence type="ECO:0000313" key="4">
    <source>
        <dbReference type="Proteomes" id="UP000239549"/>
    </source>
</evidence>
<keyword evidence="3" id="KW-0808">Transferase</keyword>
<name>A0A2L2XDE5_9FIRM</name>
<feature type="region of interest" description="Disordered" evidence="1">
    <location>
        <begin position="20"/>
        <end position="42"/>
    </location>
</feature>
<feature type="domain" description="tRNA-guanine(15) transglycosylase-like" evidence="2">
    <location>
        <begin position="128"/>
        <end position="340"/>
    </location>
</feature>
<evidence type="ECO:0000256" key="1">
    <source>
        <dbReference type="SAM" id="MobiDB-lite"/>
    </source>
</evidence>
<dbReference type="InterPro" id="IPR002616">
    <property type="entry name" value="tRNA_ribo_trans-like"/>
</dbReference>
<protein>
    <submittedName>
        <fullName evidence="3">Archaeosine tRNA-ribosyltransferase</fullName>
    </submittedName>
</protein>
<accession>A0A2L2XDE5</accession>
<dbReference type="InterPro" id="IPR036511">
    <property type="entry name" value="TGT-like_sf"/>
</dbReference>
<organism evidence="3 4">
    <name type="scientific">Desulfocucumis palustris</name>
    <dbReference type="NCBI Taxonomy" id="1898651"/>
    <lineage>
        <taxon>Bacteria</taxon>
        <taxon>Bacillati</taxon>
        <taxon>Bacillota</taxon>
        <taxon>Clostridia</taxon>
        <taxon>Eubacteriales</taxon>
        <taxon>Desulfocucumaceae</taxon>
        <taxon>Desulfocucumis</taxon>
    </lineage>
</organism>
<feature type="compositionally biased region" description="Basic and acidic residues" evidence="1">
    <location>
        <begin position="29"/>
        <end position="42"/>
    </location>
</feature>